<dbReference type="NCBIfam" id="NF002490">
    <property type="entry name" value="PRK01777.1"/>
    <property type="match status" value="1"/>
</dbReference>
<dbReference type="PANTHER" id="PTHR37483:SF1">
    <property type="entry name" value="UPF0125 PROTEIN RATB"/>
    <property type="match status" value="1"/>
</dbReference>
<keyword evidence="4" id="KW-1185">Reference proteome</keyword>
<dbReference type="OrthoDB" id="9796575at2"/>
<dbReference type="InterPro" id="IPR005346">
    <property type="entry name" value="RnfH"/>
</dbReference>
<dbReference type="PANTHER" id="PTHR37483">
    <property type="entry name" value="UPF0125 PROTEIN RATB"/>
    <property type="match status" value="1"/>
</dbReference>
<dbReference type="STRING" id="40754.THII_2813"/>
<dbReference type="InterPro" id="IPR037021">
    <property type="entry name" value="RnfH_sf"/>
</dbReference>
<proteinExistence type="inferred from homology"/>
<dbReference type="AlphaFoldDB" id="A0A090ANS7"/>
<evidence type="ECO:0000256" key="1">
    <source>
        <dbReference type="ARBA" id="ARBA00010645"/>
    </source>
</evidence>
<evidence type="ECO:0000313" key="3">
    <source>
        <dbReference type="EMBL" id="BAP57110.1"/>
    </source>
</evidence>
<accession>A0A090ANS7</accession>
<protein>
    <recommendedName>
        <fullName evidence="2">UPF0125 protein THII_2813</fullName>
    </recommendedName>
</protein>
<organism evidence="3 4">
    <name type="scientific">Thioploca ingrica</name>
    <dbReference type="NCBI Taxonomy" id="40754"/>
    <lineage>
        <taxon>Bacteria</taxon>
        <taxon>Pseudomonadati</taxon>
        <taxon>Pseudomonadota</taxon>
        <taxon>Gammaproteobacteria</taxon>
        <taxon>Thiotrichales</taxon>
        <taxon>Thiotrichaceae</taxon>
        <taxon>Thioploca</taxon>
    </lineage>
</organism>
<dbReference type="Gene3D" id="3.10.20.280">
    <property type="entry name" value="RnfH-like"/>
    <property type="match status" value="1"/>
</dbReference>
<sequence length="104" mass="11656">MANLNTILVEVAYAKTDEQMVIPLAVTKGSNVQQAIEISNILNFFPQIDLTQNKVGIFSKICTLNTLLREGDRVEIYRALIADPKKIRQQRAEQGKLIKKGGKE</sequence>
<reference evidence="3 4" key="1">
    <citation type="journal article" date="2014" name="ISME J.">
        <title>Ecophysiology of Thioploca ingrica as revealed by the complete genome sequence supplemented with proteomic evidence.</title>
        <authorList>
            <person name="Kojima H."/>
            <person name="Ogura Y."/>
            <person name="Yamamoto N."/>
            <person name="Togashi T."/>
            <person name="Mori H."/>
            <person name="Watanabe T."/>
            <person name="Nemoto F."/>
            <person name="Kurokawa K."/>
            <person name="Hayashi T."/>
            <person name="Fukui M."/>
        </authorList>
    </citation>
    <scope>NUCLEOTIDE SEQUENCE [LARGE SCALE GENOMIC DNA]</scope>
</reference>
<dbReference type="KEGG" id="tig:THII_2813"/>
<dbReference type="SUPFAM" id="SSF54285">
    <property type="entry name" value="MoaD/ThiS"/>
    <property type="match status" value="1"/>
</dbReference>
<dbReference type="HAMAP" id="MF_00460">
    <property type="entry name" value="UPF0125_RnfH"/>
    <property type="match status" value="1"/>
</dbReference>
<evidence type="ECO:0000313" key="4">
    <source>
        <dbReference type="Proteomes" id="UP000031623"/>
    </source>
</evidence>
<dbReference type="Pfam" id="PF03658">
    <property type="entry name" value="Ub-RnfH"/>
    <property type="match status" value="1"/>
</dbReference>
<name>A0A090ANS7_9GAMM</name>
<evidence type="ECO:0000256" key="2">
    <source>
        <dbReference type="HAMAP-Rule" id="MF_00460"/>
    </source>
</evidence>
<dbReference type="HOGENOM" id="CLU_150721_1_0_6"/>
<comment type="similarity">
    <text evidence="1 2">Belongs to the UPF0125 (RnfH) family.</text>
</comment>
<dbReference type="EMBL" id="AP014633">
    <property type="protein sequence ID" value="BAP57110.1"/>
    <property type="molecule type" value="Genomic_DNA"/>
</dbReference>
<gene>
    <name evidence="3" type="ORF">THII_2813</name>
</gene>
<dbReference type="InterPro" id="IPR016155">
    <property type="entry name" value="Mopterin_synth/thiamin_S_b"/>
</dbReference>
<dbReference type="Proteomes" id="UP000031623">
    <property type="component" value="Chromosome"/>
</dbReference>